<feature type="region of interest" description="Disordered" evidence="1">
    <location>
        <begin position="1"/>
        <end position="51"/>
    </location>
</feature>
<keyword evidence="3" id="KW-1185">Reference proteome</keyword>
<reference evidence="2" key="1">
    <citation type="submission" date="2023-10" db="EMBL/GenBank/DDBJ databases">
        <authorList>
            <person name="Chen Y."/>
            <person name="Shah S."/>
            <person name="Dougan E. K."/>
            <person name="Thang M."/>
            <person name="Chan C."/>
        </authorList>
    </citation>
    <scope>NUCLEOTIDE SEQUENCE [LARGE SCALE GENOMIC DNA]</scope>
</reference>
<name>A0ABN9WVL4_9DINO</name>
<organism evidence="2 3">
    <name type="scientific">Prorocentrum cordatum</name>
    <dbReference type="NCBI Taxonomy" id="2364126"/>
    <lineage>
        <taxon>Eukaryota</taxon>
        <taxon>Sar</taxon>
        <taxon>Alveolata</taxon>
        <taxon>Dinophyceae</taxon>
        <taxon>Prorocentrales</taxon>
        <taxon>Prorocentraceae</taxon>
        <taxon>Prorocentrum</taxon>
    </lineage>
</organism>
<evidence type="ECO:0000313" key="2">
    <source>
        <dbReference type="EMBL" id="CAK0890851.1"/>
    </source>
</evidence>
<comment type="caution">
    <text evidence="2">The sequence shown here is derived from an EMBL/GenBank/DDBJ whole genome shotgun (WGS) entry which is preliminary data.</text>
</comment>
<evidence type="ECO:0000313" key="3">
    <source>
        <dbReference type="Proteomes" id="UP001189429"/>
    </source>
</evidence>
<dbReference type="EMBL" id="CAUYUJ010019393">
    <property type="protein sequence ID" value="CAK0890851.1"/>
    <property type="molecule type" value="Genomic_DNA"/>
</dbReference>
<accession>A0ABN9WVL4</accession>
<proteinExistence type="predicted"/>
<sequence length="203" mass="22238">MGEGERRCIPRAVTAGREKPKGALFPRATSDNELEDIGGRPVTDAASDSALGETDGRHIRYAASDSELGEADGRFISRSVRQRAGRNRQETVQSRARMGAMVVYDGWTSTDAAVQELGYERPPPVRHEGNARRDKETGFHTNDAESENSRLKAWIRSRHGKLNIAPGDVDECIYYISMGSGVGKFLDGLAHSIDFAAKNQLFG</sequence>
<dbReference type="Proteomes" id="UP001189429">
    <property type="component" value="Unassembled WGS sequence"/>
</dbReference>
<feature type="region of interest" description="Disordered" evidence="1">
    <location>
        <begin position="121"/>
        <end position="145"/>
    </location>
</feature>
<protein>
    <recommendedName>
        <fullName evidence="4">DDE domain-containing protein</fullName>
    </recommendedName>
</protein>
<evidence type="ECO:0008006" key="4">
    <source>
        <dbReference type="Google" id="ProtNLM"/>
    </source>
</evidence>
<feature type="compositionally biased region" description="Basic and acidic residues" evidence="1">
    <location>
        <begin position="123"/>
        <end position="138"/>
    </location>
</feature>
<gene>
    <name evidence="2" type="ORF">PCOR1329_LOCUS70952</name>
</gene>
<evidence type="ECO:0000256" key="1">
    <source>
        <dbReference type="SAM" id="MobiDB-lite"/>
    </source>
</evidence>